<feature type="region of interest" description="Disordered" evidence="1">
    <location>
        <begin position="1"/>
        <end position="28"/>
    </location>
</feature>
<feature type="region of interest" description="Disordered" evidence="1">
    <location>
        <begin position="149"/>
        <end position="172"/>
    </location>
</feature>
<name>A0A2P8GW25_9MICO</name>
<dbReference type="EMBL" id="PYAU01000001">
    <property type="protein sequence ID" value="PSL38159.1"/>
    <property type="molecule type" value="Genomic_DNA"/>
</dbReference>
<protein>
    <submittedName>
        <fullName evidence="2">Uncharacterized protein</fullName>
    </submittedName>
</protein>
<evidence type="ECO:0000313" key="3">
    <source>
        <dbReference type="Proteomes" id="UP000241203"/>
    </source>
</evidence>
<reference evidence="2 3" key="1">
    <citation type="submission" date="2018-03" db="EMBL/GenBank/DDBJ databases">
        <title>Genomic Encyclopedia of Archaeal and Bacterial Type Strains, Phase II (KMG-II): from individual species to whole genera.</title>
        <authorList>
            <person name="Goeker M."/>
        </authorList>
    </citation>
    <scope>NUCLEOTIDE SEQUENCE [LARGE SCALE GENOMIC DNA]</scope>
    <source>
        <strain evidence="2 3">DSM 21548</strain>
    </source>
</reference>
<proteinExistence type="predicted"/>
<dbReference type="Proteomes" id="UP000241203">
    <property type="component" value="Unassembled WGS sequence"/>
</dbReference>
<dbReference type="AlphaFoldDB" id="A0A2P8GW25"/>
<organism evidence="2 3">
    <name type="scientific">Labedella gwakjiensis</name>
    <dbReference type="NCBI Taxonomy" id="390269"/>
    <lineage>
        <taxon>Bacteria</taxon>
        <taxon>Bacillati</taxon>
        <taxon>Actinomycetota</taxon>
        <taxon>Actinomycetes</taxon>
        <taxon>Micrococcales</taxon>
        <taxon>Microbacteriaceae</taxon>
        <taxon>Labedella</taxon>
    </lineage>
</organism>
<sequence>MRPGSGPSRRPGTMAEHPRASHRGDREATCAPRRLRSMMRKAGRMRRRNPRLHHARTVSRAVDSRSARIEGIQITTRLRVYEDSVDVRDLLSFVLPVMAHRPGTPDRASFHHGRLTGDSRRHRFRTTETETRRGDRTCQSERKTDRPICRLSPRNRTDSAVGTDRAGGDRLGRSRRCTEPELVRQRRCFPQLLRVLFVVGVCRRRDRGGHSHTDHDCKEECRHSFHGIPFWSPTGTSQHGRETTVGITTRSTDRLWMYSNLTKSNTRHSRAFDRHRRSVT</sequence>
<accession>A0A2P8GW25</accession>
<evidence type="ECO:0000313" key="2">
    <source>
        <dbReference type="EMBL" id="PSL38159.1"/>
    </source>
</evidence>
<evidence type="ECO:0000256" key="1">
    <source>
        <dbReference type="SAM" id="MobiDB-lite"/>
    </source>
</evidence>
<comment type="caution">
    <text evidence="2">The sequence shown here is derived from an EMBL/GenBank/DDBJ whole genome shotgun (WGS) entry which is preliminary data.</text>
</comment>
<gene>
    <name evidence="2" type="ORF">CLV49_1773</name>
</gene>
<feature type="compositionally biased region" description="Basic and acidic residues" evidence="1">
    <location>
        <begin position="16"/>
        <end position="28"/>
    </location>
</feature>